<evidence type="ECO:0000313" key="3">
    <source>
        <dbReference type="EMBL" id="KAL2069230.1"/>
    </source>
</evidence>
<feature type="region of interest" description="Disordered" evidence="1">
    <location>
        <begin position="188"/>
        <end position="209"/>
    </location>
</feature>
<keyword evidence="4" id="KW-1185">Reference proteome</keyword>
<organism evidence="3 4">
    <name type="scientific">Oculimacula yallundae</name>
    <dbReference type="NCBI Taxonomy" id="86028"/>
    <lineage>
        <taxon>Eukaryota</taxon>
        <taxon>Fungi</taxon>
        <taxon>Dikarya</taxon>
        <taxon>Ascomycota</taxon>
        <taxon>Pezizomycotina</taxon>
        <taxon>Leotiomycetes</taxon>
        <taxon>Helotiales</taxon>
        <taxon>Ploettnerulaceae</taxon>
        <taxon>Oculimacula</taxon>
    </lineage>
</organism>
<feature type="compositionally biased region" description="Basic and acidic residues" evidence="1">
    <location>
        <begin position="194"/>
        <end position="209"/>
    </location>
</feature>
<keyword evidence="2" id="KW-0732">Signal</keyword>
<proteinExistence type="predicted"/>
<dbReference type="Proteomes" id="UP001595075">
    <property type="component" value="Unassembled WGS sequence"/>
</dbReference>
<feature type="signal peptide" evidence="2">
    <location>
        <begin position="1"/>
        <end position="17"/>
    </location>
</feature>
<sequence>MKLIILSALLIPGTISAAVNNAGLEARATNTCGCYLYMSNGFRLSDNMPNDGKGLLQRNSKVIDASGATKGYCAVSYNRAPNCNDWKQVNGPTGPNCDGKIGRRLLKPFADHDQAASTPAKSTTTVHSQGLGDFLAQFTGDNAGTNVNSNGLLVGILTSELAIKSRRIADNETRGLVEMSDEALGVKDASSMETDIRSADDGQSKEVKKDSCCGCGGCGKT</sequence>
<feature type="chain" id="PRO_5046303095" evidence="2">
    <location>
        <begin position="18"/>
        <end position="221"/>
    </location>
</feature>
<comment type="caution">
    <text evidence="3">The sequence shown here is derived from an EMBL/GenBank/DDBJ whole genome shotgun (WGS) entry which is preliminary data.</text>
</comment>
<accession>A0ABR4CH00</accession>
<evidence type="ECO:0000256" key="2">
    <source>
        <dbReference type="SAM" id="SignalP"/>
    </source>
</evidence>
<evidence type="ECO:0000313" key="4">
    <source>
        <dbReference type="Proteomes" id="UP001595075"/>
    </source>
</evidence>
<evidence type="ECO:0000256" key="1">
    <source>
        <dbReference type="SAM" id="MobiDB-lite"/>
    </source>
</evidence>
<protein>
    <submittedName>
        <fullName evidence="3">Uncharacterized protein</fullName>
    </submittedName>
</protein>
<gene>
    <name evidence="3" type="ORF">VTL71DRAFT_15568</name>
</gene>
<dbReference type="EMBL" id="JAZHXI010000008">
    <property type="protein sequence ID" value="KAL2069230.1"/>
    <property type="molecule type" value="Genomic_DNA"/>
</dbReference>
<reference evidence="3 4" key="1">
    <citation type="journal article" date="2024" name="Commun. Biol.">
        <title>Comparative genomic analysis of thermophilic fungi reveals convergent evolutionary adaptations and gene losses.</title>
        <authorList>
            <person name="Steindorff A.S."/>
            <person name="Aguilar-Pontes M.V."/>
            <person name="Robinson A.J."/>
            <person name="Andreopoulos B."/>
            <person name="LaButti K."/>
            <person name="Kuo A."/>
            <person name="Mondo S."/>
            <person name="Riley R."/>
            <person name="Otillar R."/>
            <person name="Haridas S."/>
            <person name="Lipzen A."/>
            <person name="Grimwood J."/>
            <person name="Schmutz J."/>
            <person name="Clum A."/>
            <person name="Reid I.D."/>
            <person name="Moisan M.C."/>
            <person name="Butler G."/>
            <person name="Nguyen T.T.M."/>
            <person name="Dewar K."/>
            <person name="Conant G."/>
            <person name="Drula E."/>
            <person name="Henrissat B."/>
            <person name="Hansel C."/>
            <person name="Singer S."/>
            <person name="Hutchinson M.I."/>
            <person name="de Vries R.P."/>
            <person name="Natvig D.O."/>
            <person name="Powell A.J."/>
            <person name="Tsang A."/>
            <person name="Grigoriev I.V."/>
        </authorList>
    </citation>
    <scope>NUCLEOTIDE SEQUENCE [LARGE SCALE GENOMIC DNA]</scope>
    <source>
        <strain evidence="3 4">CBS 494.80</strain>
    </source>
</reference>
<name>A0ABR4CH00_9HELO</name>